<dbReference type="InterPro" id="IPR012603">
    <property type="entry name" value="ARID4A/B_PWWP"/>
</dbReference>
<feature type="region of interest" description="Disordered" evidence="9">
    <location>
        <begin position="762"/>
        <end position="909"/>
    </location>
</feature>
<dbReference type="InterPro" id="IPR025995">
    <property type="entry name" value="Tudor-knot"/>
</dbReference>
<feature type="compositionally biased region" description="Polar residues" evidence="9">
    <location>
        <begin position="887"/>
        <end position="896"/>
    </location>
</feature>
<evidence type="ECO:0000256" key="1">
    <source>
        <dbReference type="ARBA" id="ARBA00022499"/>
    </source>
</evidence>
<feature type="compositionally biased region" description="Basic and acidic residues" evidence="9">
    <location>
        <begin position="782"/>
        <end position="800"/>
    </location>
</feature>
<dbReference type="PANTHER" id="PTHR13964">
    <property type="entry name" value="RBP-RELATED"/>
    <property type="match status" value="1"/>
</dbReference>
<dbReference type="InterPro" id="IPR016197">
    <property type="entry name" value="Chromo-like_dom_sf"/>
</dbReference>
<dbReference type="CDD" id="cd20390">
    <property type="entry name" value="Tudor_ARID4_rpt2"/>
    <property type="match status" value="1"/>
</dbReference>
<evidence type="ECO:0000256" key="9">
    <source>
        <dbReference type="SAM" id="MobiDB-lite"/>
    </source>
</evidence>
<accession>A0A146LHM3</accession>
<feature type="region of interest" description="Disordered" evidence="9">
    <location>
        <begin position="655"/>
        <end position="679"/>
    </location>
</feature>
<dbReference type="Pfam" id="PF01388">
    <property type="entry name" value="ARID"/>
    <property type="match status" value="1"/>
</dbReference>
<dbReference type="InterPro" id="IPR000953">
    <property type="entry name" value="Chromo/chromo_shadow_dom"/>
</dbReference>
<feature type="region of interest" description="Disordered" evidence="9">
    <location>
        <begin position="483"/>
        <end position="508"/>
    </location>
</feature>
<dbReference type="SUPFAM" id="SSF63748">
    <property type="entry name" value="Tudor/PWWP/MBT"/>
    <property type="match status" value="1"/>
</dbReference>
<evidence type="ECO:0000256" key="5">
    <source>
        <dbReference type="ARBA" id="ARBA00023015"/>
    </source>
</evidence>
<dbReference type="SUPFAM" id="SSF46774">
    <property type="entry name" value="ARID-like"/>
    <property type="match status" value="1"/>
</dbReference>
<dbReference type="PROSITE" id="PS51011">
    <property type="entry name" value="ARID"/>
    <property type="match status" value="1"/>
</dbReference>
<evidence type="ECO:0000256" key="6">
    <source>
        <dbReference type="ARBA" id="ARBA00023125"/>
    </source>
</evidence>
<dbReference type="AlphaFoldDB" id="A0A146LHM3"/>
<dbReference type="SMART" id="SM00333">
    <property type="entry name" value="TUDOR"/>
    <property type="match status" value="1"/>
</dbReference>
<dbReference type="Gene3D" id="2.30.30.140">
    <property type="match status" value="3"/>
</dbReference>
<dbReference type="SMART" id="SM01014">
    <property type="entry name" value="ARID"/>
    <property type="match status" value="1"/>
</dbReference>
<dbReference type="CDD" id="cd20389">
    <property type="entry name" value="Tudor_ARID4_rpt1"/>
    <property type="match status" value="1"/>
</dbReference>
<dbReference type="GO" id="GO:0005634">
    <property type="term" value="C:nucleus"/>
    <property type="evidence" value="ECO:0007669"/>
    <property type="project" value="TreeGrafter"/>
</dbReference>
<keyword evidence="8" id="KW-0539">Nucleus</keyword>
<keyword evidence="4" id="KW-0156">Chromatin regulator</keyword>
<dbReference type="Gene3D" id="1.10.150.60">
    <property type="entry name" value="ARID DNA-binding domain"/>
    <property type="match status" value="1"/>
</dbReference>
<keyword evidence="3" id="KW-0832">Ubl conjugation</keyword>
<dbReference type="InterPro" id="IPR002999">
    <property type="entry name" value="Tudor"/>
</dbReference>
<dbReference type="SMART" id="SM00298">
    <property type="entry name" value="CHROMO"/>
    <property type="match status" value="1"/>
</dbReference>
<keyword evidence="6" id="KW-0238">DNA-binding</keyword>
<feature type="compositionally biased region" description="Low complexity" evidence="9">
    <location>
        <begin position="802"/>
        <end position="812"/>
    </location>
</feature>
<keyword evidence="1" id="KW-1017">Isopeptide bond</keyword>
<dbReference type="InterPro" id="IPR001606">
    <property type="entry name" value="ARID_dom"/>
</dbReference>
<dbReference type="Pfam" id="PF08169">
    <property type="entry name" value="RBB1NT"/>
    <property type="match status" value="1"/>
</dbReference>
<gene>
    <name evidence="11" type="primary">ARID4A</name>
    <name evidence="11" type="ORF">g.19369</name>
</gene>
<keyword evidence="2" id="KW-0597">Phosphoprotein</keyword>
<name>A0A146LHM3_LYGHE</name>
<dbReference type="GO" id="GO:0000976">
    <property type="term" value="F:transcription cis-regulatory region binding"/>
    <property type="evidence" value="ECO:0007669"/>
    <property type="project" value="TreeGrafter"/>
</dbReference>
<feature type="compositionally biased region" description="Basic and acidic residues" evidence="9">
    <location>
        <begin position="898"/>
        <end position="908"/>
    </location>
</feature>
<dbReference type="EMBL" id="GDHC01012193">
    <property type="protein sequence ID" value="JAQ06436.1"/>
    <property type="molecule type" value="Transcribed_RNA"/>
</dbReference>
<evidence type="ECO:0000256" key="7">
    <source>
        <dbReference type="ARBA" id="ARBA00023163"/>
    </source>
</evidence>
<evidence type="ECO:0000256" key="3">
    <source>
        <dbReference type="ARBA" id="ARBA00022843"/>
    </source>
</evidence>
<keyword evidence="7" id="KW-0804">Transcription</keyword>
<dbReference type="InterPro" id="IPR051232">
    <property type="entry name" value="ARID/SWI1_ChromRemod"/>
</dbReference>
<proteinExistence type="predicted"/>
<dbReference type="GO" id="GO:0006357">
    <property type="term" value="P:regulation of transcription by RNA polymerase II"/>
    <property type="evidence" value="ECO:0007669"/>
    <property type="project" value="TreeGrafter"/>
</dbReference>
<feature type="compositionally biased region" description="Low complexity" evidence="9">
    <location>
        <begin position="826"/>
        <end position="840"/>
    </location>
</feature>
<dbReference type="Pfam" id="PF11717">
    <property type="entry name" value="Tudor-knot"/>
    <property type="match status" value="1"/>
</dbReference>
<feature type="domain" description="ARID" evidence="10">
    <location>
        <begin position="328"/>
        <end position="419"/>
    </location>
</feature>
<dbReference type="InterPro" id="IPR036431">
    <property type="entry name" value="ARID_dom_sf"/>
</dbReference>
<evidence type="ECO:0000256" key="4">
    <source>
        <dbReference type="ARBA" id="ARBA00022853"/>
    </source>
</evidence>
<evidence type="ECO:0000256" key="2">
    <source>
        <dbReference type="ARBA" id="ARBA00022553"/>
    </source>
</evidence>
<dbReference type="CDD" id="cd16100">
    <property type="entry name" value="ARID"/>
    <property type="match status" value="1"/>
</dbReference>
<keyword evidence="5" id="KW-0805">Transcription regulation</keyword>
<evidence type="ECO:0000313" key="11">
    <source>
        <dbReference type="EMBL" id="JAQ06436.1"/>
    </source>
</evidence>
<protein>
    <submittedName>
        <fullName evidence="11">AT-rich interactive domain-containing protein 4A</fullName>
    </submittedName>
</protein>
<dbReference type="PANTHER" id="PTHR13964:SF27">
    <property type="entry name" value="HAT-TRICK, ISOFORM D"/>
    <property type="match status" value="1"/>
</dbReference>
<dbReference type="GO" id="GO:0005694">
    <property type="term" value="C:chromosome"/>
    <property type="evidence" value="ECO:0007669"/>
    <property type="project" value="UniProtKB-ARBA"/>
</dbReference>
<sequence length="924" mass="103053">MADEPPSLPVGTGVSAKYKGAFCEAKIRKVVRSVKCKVLFKNGLGSYTVGDDQIKGTIRTGAVVEVRHPEKKEYSEATITKIQDCSQYTVVFDDGDITTLRRTALCLKSGKHFAESETLDQLPLTHPEHFSTPVIGGRRGRRTRIGASEASSDEDESFHQSNDFSNFKETDIGRVVCVEGGEKRKNRDNWFPGLIVAPTAQESVPIRVRDEYLVRSFKDGRYYTVPKKEIMEFTREMGAKAETNSLKTAVEKALQFLDRDELPLHWDRDLLLYGVTDPGSDSDPGEDNEVCTIPCPLRAPINPSCVPQRAWGWCEALQNSISSDDEPREKKDHFVAQLYKFMDENGTPINEEPVIGSKDVDLFRLYKVVHNLGGFNRVTNQNNWKNVSVKLGFGPNPVIVGMVKQSYRKYLLSFEEWPKRPGCSMQIQPRLSRSRSRIGRSNVIKDRSTSSPTIKIEKDKTADKSFPTLSETANLKETMAKPAAVKEVTPATPVPKDKPVNKKSAQHATPPIQVKVETAIKTPAREIKVETGLKLRNPKYKIVEPEPIIVKKEGSKEDNNESEAVSENIIAASKDKKKRITTKDKQKKDVPIVKGGKVDCLANTRQKRVIKERLKTTESIKGRSKASTTVIAEVEKSHPSKTKTKDEGTVMTKIKKEETTPTSAVSDEKRKGRKKKEKSEITLENYDVLPTYKTISLGDKLKVYYGPTKEAKITSYEAKVLSTKEENGETLYFVHYTGWNTRYDEWIRANRIADNLSWVAGKASKKQTQVPTPKSAKKEKKPNKSDNSKGECKAGSHKDVTGSSSCGSSLSSSKDHQSNRQGSVGRSTTPSSIASSSSRSKGPTHKRPTTRAAQTKKDDETTQEFDSDGGSELEESKMIALVHSENMDLNTLSQSKNNKHEPSSRDEILSVVGITLKEEEEEDE</sequence>
<organism evidence="11">
    <name type="scientific">Lygus hesperus</name>
    <name type="common">Western plant bug</name>
    <dbReference type="NCBI Taxonomy" id="30085"/>
    <lineage>
        <taxon>Eukaryota</taxon>
        <taxon>Metazoa</taxon>
        <taxon>Ecdysozoa</taxon>
        <taxon>Arthropoda</taxon>
        <taxon>Hexapoda</taxon>
        <taxon>Insecta</taxon>
        <taxon>Pterygota</taxon>
        <taxon>Neoptera</taxon>
        <taxon>Paraneoptera</taxon>
        <taxon>Hemiptera</taxon>
        <taxon>Heteroptera</taxon>
        <taxon>Panheteroptera</taxon>
        <taxon>Cimicomorpha</taxon>
        <taxon>Miridae</taxon>
        <taxon>Mirini</taxon>
        <taxon>Lygus</taxon>
    </lineage>
</organism>
<dbReference type="GO" id="GO:0006325">
    <property type="term" value="P:chromatin organization"/>
    <property type="evidence" value="ECO:0007669"/>
    <property type="project" value="UniProtKB-KW"/>
</dbReference>
<feature type="region of interest" description="Disordered" evidence="9">
    <location>
        <begin position="130"/>
        <end position="164"/>
    </location>
</feature>
<dbReference type="SUPFAM" id="SSF54160">
    <property type="entry name" value="Chromo domain-like"/>
    <property type="match status" value="1"/>
</dbReference>
<reference evidence="11" key="1">
    <citation type="journal article" date="2016" name="Gigascience">
        <title>De novo construction of an expanded transcriptome assembly for the western tarnished plant bug, Lygus hesperus.</title>
        <authorList>
            <person name="Tassone E.E."/>
            <person name="Geib S.M."/>
            <person name="Hall B."/>
            <person name="Fabrick J.A."/>
            <person name="Brent C.S."/>
            <person name="Hull J.J."/>
        </authorList>
    </citation>
    <scope>NUCLEOTIDE SEQUENCE</scope>
</reference>
<evidence type="ECO:0000256" key="8">
    <source>
        <dbReference type="ARBA" id="ARBA00023242"/>
    </source>
</evidence>
<feature type="compositionally biased region" description="Acidic residues" evidence="9">
    <location>
        <begin position="861"/>
        <end position="873"/>
    </location>
</feature>
<dbReference type="SMART" id="SM00501">
    <property type="entry name" value="BRIGHT"/>
    <property type="match status" value="1"/>
</dbReference>
<evidence type="ECO:0000259" key="10">
    <source>
        <dbReference type="PROSITE" id="PS51011"/>
    </source>
</evidence>